<dbReference type="Pfam" id="PF25023">
    <property type="entry name" value="TEN_YD-shell"/>
    <property type="match status" value="1"/>
</dbReference>
<gene>
    <name evidence="4" type="ORF">DXX99_10955</name>
</gene>
<sequence>MLSPGRFLAGAALKFFFLSLFLFTAFPARAEVPLTLTGLWRTEAYVESGPARGNSYGGWITFYQTGSELHGNFASAFFSGTCSGSYASGTVRLSCSTTEGYQASITASVSGDHRQIQGRWSDNHGNSGTYTAWRYTSPPYTGKNAFPNVEKVDPSLRGGSLYAEPVDTGTGAHLLERTLLVLHGAQEIPFKISYCSLLLKEGPLGKGWGHNFELHLEFTPKGDVLLCWNANRKNLFVNLGVGKYSSPDYATRFDTLSRSGGGYTLKRRDGTLYTFDSQGKLLEIKNRQGQVLKLEYGPDGRLTTVKEPVSGKYFSFHYNAAGLLEKVADSAGRAVTFGYDAEHNLVTLTDAAGYTFTYTYDREGRVLAAFDAEGRQIFRNTYDDCGRVILQEGGTPGRVTRFAYYEDPAAGTVVRPQRPHEDLHPRRLVPAA</sequence>
<dbReference type="InterPro" id="IPR006530">
    <property type="entry name" value="YD"/>
</dbReference>
<accession>A0A3D8P0M6</accession>
<dbReference type="InterPro" id="IPR056823">
    <property type="entry name" value="TEN-like_YD-shell"/>
</dbReference>
<dbReference type="EMBL" id="QSLN01000044">
    <property type="protein sequence ID" value="RDV80185.1"/>
    <property type="molecule type" value="Genomic_DNA"/>
</dbReference>
<dbReference type="InterPro" id="IPR045351">
    <property type="entry name" value="DUF6531"/>
</dbReference>
<dbReference type="RefSeq" id="WP_165847845.1">
    <property type="nucleotide sequence ID" value="NZ_QSLN01000044.1"/>
</dbReference>
<name>A0A3D8P0M6_9THEO</name>
<evidence type="ECO:0000259" key="3">
    <source>
        <dbReference type="Pfam" id="PF25023"/>
    </source>
</evidence>
<dbReference type="InterPro" id="IPR050708">
    <property type="entry name" value="T6SS_VgrG/RHS"/>
</dbReference>
<feature type="domain" description="DUF6531" evidence="2">
    <location>
        <begin position="164"/>
        <end position="233"/>
    </location>
</feature>
<evidence type="ECO:0000256" key="1">
    <source>
        <dbReference type="ARBA" id="ARBA00022737"/>
    </source>
</evidence>
<protein>
    <recommendedName>
        <fullName evidence="6">RHS repeat protein</fullName>
    </recommendedName>
</protein>
<feature type="non-terminal residue" evidence="4">
    <location>
        <position position="432"/>
    </location>
</feature>
<keyword evidence="1" id="KW-0677">Repeat</keyword>
<feature type="domain" description="Teneurin-like YD-shell" evidence="3">
    <location>
        <begin position="271"/>
        <end position="391"/>
    </location>
</feature>
<reference evidence="4 5" key="1">
    <citation type="submission" date="2018-08" db="EMBL/GenBank/DDBJ databases">
        <title>Form III RuBisCO-mediated autotrophy in Thermodesulfobium bacteria.</title>
        <authorList>
            <person name="Toshchakov S.V."/>
            <person name="Kublanov I.V."/>
            <person name="Frolov E."/>
            <person name="Bonch-Osmolovskaya E.A."/>
            <person name="Tourova T.P."/>
            <person name="Chernych N.A."/>
            <person name="Lebedinsky A.V."/>
        </authorList>
    </citation>
    <scope>NUCLEOTIDE SEQUENCE [LARGE SCALE GENOMIC DNA]</scope>
    <source>
        <strain evidence="4 5">SR</strain>
    </source>
</reference>
<comment type="caution">
    <text evidence="4">The sequence shown here is derived from an EMBL/GenBank/DDBJ whole genome shotgun (WGS) entry which is preliminary data.</text>
</comment>
<dbReference type="Proteomes" id="UP000256329">
    <property type="component" value="Unassembled WGS sequence"/>
</dbReference>
<dbReference type="Gene3D" id="2.180.10.10">
    <property type="entry name" value="RHS repeat-associated core"/>
    <property type="match status" value="2"/>
</dbReference>
<dbReference type="AlphaFoldDB" id="A0A3D8P0M6"/>
<evidence type="ECO:0000313" key="5">
    <source>
        <dbReference type="Proteomes" id="UP000256329"/>
    </source>
</evidence>
<dbReference type="PANTHER" id="PTHR32305:SF15">
    <property type="entry name" value="PROTEIN RHSA-RELATED"/>
    <property type="match status" value="1"/>
</dbReference>
<proteinExistence type="predicted"/>
<dbReference type="NCBIfam" id="TIGR01643">
    <property type="entry name" value="YD_repeat_2x"/>
    <property type="match status" value="1"/>
</dbReference>
<dbReference type="PANTHER" id="PTHR32305">
    <property type="match status" value="1"/>
</dbReference>
<evidence type="ECO:0008006" key="6">
    <source>
        <dbReference type="Google" id="ProtNLM"/>
    </source>
</evidence>
<evidence type="ECO:0000313" key="4">
    <source>
        <dbReference type="EMBL" id="RDV80185.1"/>
    </source>
</evidence>
<keyword evidence="5" id="KW-1185">Reference proteome</keyword>
<organism evidence="4 5">
    <name type="scientific">Ammonifex thiophilus</name>
    <dbReference type="NCBI Taxonomy" id="444093"/>
    <lineage>
        <taxon>Bacteria</taxon>
        <taxon>Bacillati</taxon>
        <taxon>Bacillota</taxon>
        <taxon>Clostridia</taxon>
        <taxon>Thermoanaerobacterales</taxon>
        <taxon>Thermoanaerobacteraceae</taxon>
        <taxon>Ammonifex</taxon>
    </lineage>
</organism>
<dbReference type="Pfam" id="PF20148">
    <property type="entry name" value="DUF6531"/>
    <property type="match status" value="1"/>
</dbReference>
<evidence type="ECO:0000259" key="2">
    <source>
        <dbReference type="Pfam" id="PF20148"/>
    </source>
</evidence>